<keyword evidence="5 10" id="KW-0063">Aspartyl esterase</keyword>
<evidence type="ECO:0000256" key="11">
    <source>
        <dbReference type="SAM" id="MobiDB-lite"/>
    </source>
</evidence>
<accession>I1IHH5</accession>
<dbReference type="InterPro" id="IPR011050">
    <property type="entry name" value="Pectin_lyase_fold/virulence"/>
</dbReference>
<dbReference type="EMBL" id="CM000883">
    <property type="protein sequence ID" value="KQJ86311.1"/>
    <property type="molecule type" value="Genomic_DNA"/>
</dbReference>
<dbReference type="OrthoDB" id="2019149at2759"/>
<comment type="pathway">
    <text evidence="1 10">Glycan metabolism; pectin degradation; 2-dehydro-3-deoxy-D-gluconate from pectin: step 1/5.</text>
</comment>
<dbReference type="FunFam" id="2.160.20.10:FF:000013">
    <property type="entry name" value="Pectinesterase"/>
    <property type="match status" value="1"/>
</dbReference>
<evidence type="ECO:0000313" key="13">
    <source>
        <dbReference type="EMBL" id="KQJ86311.1"/>
    </source>
</evidence>
<evidence type="ECO:0000256" key="3">
    <source>
        <dbReference type="ARBA" id="ARBA00013229"/>
    </source>
</evidence>
<dbReference type="Pfam" id="PF01095">
    <property type="entry name" value="Pectinesterase"/>
    <property type="match status" value="1"/>
</dbReference>
<evidence type="ECO:0000256" key="7">
    <source>
        <dbReference type="ARBA" id="ARBA00047928"/>
    </source>
</evidence>
<dbReference type="RefSeq" id="XP_003579301.1">
    <property type="nucleotide sequence ID" value="XM_003579253.3"/>
</dbReference>
<dbReference type="Gramene" id="KQJ86311">
    <property type="protein sequence ID" value="KQJ86311"/>
    <property type="gene ID" value="BRADI_4g04620v3"/>
</dbReference>
<evidence type="ECO:0000256" key="1">
    <source>
        <dbReference type="ARBA" id="ARBA00005184"/>
    </source>
</evidence>
<evidence type="ECO:0000256" key="8">
    <source>
        <dbReference type="ARBA" id="ARBA00057335"/>
    </source>
</evidence>
<dbReference type="Proteomes" id="UP000008810">
    <property type="component" value="Chromosome 4"/>
</dbReference>
<evidence type="ECO:0000256" key="5">
    <source>
        <dbReference type="ARBA" id="ARBA00023085"/>
    </source>
</evidence>
<dbReference type="STRING" id="15368.I1IHH5"/>
<dbReference type="eggNOG" id="ENOG502QTUS">
    <property type="taxonomic scope" value="Eukaryota"/>
</dbReference>
<dbReference type="OMA" id="WARMLTD"/>
<feature type="signal peptide" evidence="10">
    <location>
        <begin position="1"/>
        <end position="30"/>
    </location>
</feature>
<keyword evidence="6" id="KW-0325">Glycoprotein</keyword>
<sequence>MEGDKSKTPSFAIAFLVLLLLASSFPPATSQHQQASFVIGGNGGGGGNKPSSGSAGGGGGAGSFDDFITKNVQHYAVTEQLYASKAKANGGKLLDADLSAAEAAKVRYVVSPNGKGKFRTISEAIKAIPEKNKQRVILDIQPGTYKEKFLIPTTKPFVTFLGNPRNPPVITWDDTAGTRGKDGAPIGTLGSATVAIESDYFMASGIVFKNHAPLAPPGAKGGQAVALRVFGTKAAFYNCTFDGGQDTLYDNKGLHYFKNCVVKGSVDFIFGFGRSLYVDCTMVSVTSQVAVLTAQQRSRSIAEATESGFSFVRCKIMGMGQIYLGRAWGDSSRVVYSFTDMGKEVIPVGWDGWNVEKPERTGVYYGEYKCSGPGAMSTQRIGWARVLDDTQARPFTGSHFVYGNSWILPPPK</sequence>
<evidence type="ECO:0000256" key="10">
    <source>
        <dbReference type="RuleBase" id="RU000589"/>
    </source>
</evidence>
<feature type="active site" evidence="9">
    <location>
        <position position="267"/>
    </location>
</feature>
<protein>
    <recommendedName>
        <fullName evidence="3 10">Pectinesterase</fullName>
        <ecNumber evidence="3 10">3.1.1.11</ecNumber>
    </recommendedName>
</protein>
<evidence type="ECO:0000256" key="6">
    <source>
        <dbReference type="ARBA" id="ARBA00023180"/>
    </source>
</evidence>
<dbReference type="GO" id="GO:0042545">
    <property type="term" value="P:cell wall modification"/>
    <property type="evidence" value="ECO:0007669"/>
    <property type="project" value="UniProtKB-UniRule"/>
</dbReference>
<reference evidence="13 14" key="1">
    <citation type="journal article" date="2010" name="Nature">
        <title>Genome sequencing and analysis of the model grass Brachypodium distachyon.</title>
        <authorList>
            <consortium name="International Brachypodium Initiative"/>
        </authorList>
    </citation>
    <scope>NUCLEOTIDE SEQUENCE [LARGE SCALE GENOMIC DNA]</scope>
    <source>
        <strain evidence="13">Bd21</strain>
        <strain evidence="14">cv. Bd21</strain>
    </source>
</reference>
<dbReference type="GeneID" id="100825667"/>
<feature type="chain" id="PRO_5013982791" description="Pectinesterase" evidence="10">
    <location>
        <begin position="31"/>
        <end position="412"/>
    </location>
</feature>
<keyword evidence="15" id="KW-1185">Reference proteome</keyword>
<dbReference type="EC" id="3.1.1.11" evidence="3 10"/>
<name>I1IHH5_BRADI</name>
<dbReference type="InterPro" id="IPR000070">
    <property type="entry name" value="Pectinesterase_cat"/>
</dbReference>
<evidence type="ECO:0000259" key="12">
    <source>
        <dbReference type="Pfam" id="PF01095"/>
    </source>
</evidence>
<feature type="region of interest" description="Disordered" evidence="11">
    <location>
        <begin position="36"/>
        <end position="58"/>
    </location>
</feature>
<feature type="domain" description="Pectinesterase catalytic" evidence="12">
    <location>
        <begin position="109"/>
        <end position="404"/>
    </location>
</feature>
<dbReference type="PANTHER" id="PTHR31321">
    <property type="entry name" value="ACYL-COA THIOESTER HYDROLASE YBHC-RELATED"/>
    <property type="match status" value="1"/>
</dbReference>
<reference evidence="13" key="2">
    <citation type="submission" date="2017-06" db="EMBL/GenBank/DDBJ databases">
        <title>WGS assembly of Brachypodium distachyon.</title>
        <authorList>
            <consortium name="The International Brachypodium Initiative"/>
            <person name="Lucas S."/>
            <person name="Harmon-Smith M."/>
            <person name="Lail K."/>
            <person name="Tice H."/>
            <person name="Grimwood J."/>
            <person name="Bruce D."/>
            <person name="Barry K."/>
            <person name="Shu S."/>
            <person name="Lindquist E."/>
            <person name="Wang M."/>
            <person name="Pitluck S."/>
            <person name="Vogel J.P."/>
            <person name="Garvin D.F."/>
            <person name="Mockler T.C."/>
            <person name="Schmutz J."/>
            <person name="Rokhsar D."/>
            <person name="Bevan M.W."/>
        </authorList>
    </citation>
    <scope>NUCLEOTIDE SEQUENCE</scope>
    <source>
        <strain evidence="13">Bd21</strain>
    </source>
</reference>
<dbReference type="InterPro" id="IPR012334">
    <property type="entry name" value="Pectin_lyas_fold"/>
</dbReference>
<comment type="catalytic activity">
    <reaction evidence="7 10">
        <text>[(1-&gt;4)-alpha-D-galacturonosyl methyl ester](n) + n H2O = [(1-&gt;4)-alpha-D-galacturonosyl](n) + n methanol + n H(+)</text>
        <dbReference type="Rhea" id="RHEA:22380"/>
        <dbReference type="Rhea" id="RHEA-COMP:14570"/>
        <dbReference type="Rhea" id="RHEA-COMP:14573"/>
        <dbReference type="ChEBI" id="CHEBI:15377"/>
        <dbReference type="ChEBI" id="CHEBI:15378"/>
        <dbReference type="ChEBI" id="CHEBI:17790"/>
        <dbReference type="ChEBI" id="CHEBI:140522"/>
        <dbReference type="ChEBI" id="CHEBI:140523"/>
        <dbReference type="EC" id="3.1.1.11"/>
    </reaction>
</comment>
<dbReference type="GO" id="GO:0045490">
    <property type="term" value="P:pectin catabolic process"/>
    <property type="evidence" value="ECO:0000318"/>
    <property type="project" value="GO_Central"/>
</dbReference>
<proteinExistence type="inferred from homology"/>
<gene>
    <name evidence="14" type="primary">LOC100825667</name>
    <name evidence="13" type="ORF">BRADI_4g04620v3</name>
</gene>
<dbReference type="AlphaFoldDB" id="I1IHH5"/>
<dbReference type="InterPro" id="IPR033131">
    <property type="entry name" value="Pectinesterase_Asp_AS"/>
</dbReference>
<dbReference type="HOGENOM" id="CLU_012243_3_3_1"/>
<reference evidence="14" key="3">
    <citation type="submission" date="2018-08" db="UniProtKB">
        <authorList>
            <consortium name="EnsemblPlants"/>
        </authorList>
    </citation>
    <scope>IDENTIFICATION</scope>
    <source>
        <strain evidence="14">cv. Bd21</strain>
    </source>
</reference>
<dbReference type="GO" id="GO:0030599">
    <property type="term" value="F:pectinesterase activity"/>
    <property type="evidence" value="ECO:0000318"/>
    <property type="project" value="GO_Central"/>
</dbReference>
<dbReference type="PANTHER" id="PTHR31321:SF81">
    <property type="entry name" value="PECTINESTERASE"/>
    <property type="match status" value="1"/>
</dbReference>
<evidence type="ECO:0000256" key="9">
    <source>
        <dbReference type="PROSITE-ProRule" id="PRU10040"/>
    </source>
</evidence>
<dbReference type="SUPFAM" id="SSF51126">
    <property type="entry name" value="Pectin lyase-like"/>
    <property type="match status" value="1"/>
</dbReference>
<dbReference type="PROSITE" id="PS00503">
    <property type="entry name" value="PECTINESTERASE_2"/>
    <property type="match status" value="1"/>
</dbReference>
<dbReference type="Gene3D" id="2.160.20.10">
    <property type="entry name" value="Single-stranded right-handed beta-helix, Pectin lyase-like"/>
    <property type="match status" value="1"/>
</dbReference>
<evidence type="ECO:0000313" key="14">
    <source>
        <dbReference type="EnsemblPlants" id="KQJ86311"/>
    </source>
</evidence>
<organism evidence="14">
    <name type="scientific">Brachypodium distachyon</name>
    <name type="common">Purple false brome</name>
    <name type="synonym">Trachynia distachya</name>
    <dbReference type="NCBI Taxonomy" id="15368"/>
    <lineage>
        <taxon>Eukaryota</taxon>
        <taxon>Viridiplantae</taxon>
        <taxon>Streptophyta</taxon>
        <taxon>Embryophyta</taxon>
        <taxon>Tracheophyta</taxon>
        <taxon>Spermatophyta</taxon>
        <taxon>Magnoliopsida</taxon>
        <taxon>Liliopsida</taxon>
        <taxon>Poales</taxon>
        <taxon>Poaceae</taxon>
        <taxon>BOP clade</taxon>
        <taxon>Pooideae</taxon>
        <taxon>Stipodae</taxon>
        <taxon>Brachypodieae</taxon>
        <taxon>Brachypodium</taxon>
    </lineage>
</organism>
<evidence type="ECO:0000256" key="4">
    <source>
        <dbReference type="ARBA" id="ARBA00022801"/>
    </source>
</evidence>
<evidence type="ECO:0000256" key="2">
    <source>
        <dbReference type="ARBA" id="ARBA00008891"/>
    </source>
</evidence>
<keyword evidence="4 10" id="KW-0378">Hydrolase</keyword>
<comment type="similarity">
    <text evidence="2">Belongs to the pectinesterase family.</text>
</comment>
<dbReference type="KEGG" id="bdi:100825667"/>
<comment type="function">
    <text evidence="8">Acts in the modification of cell walls via demethylesterification of cell wall pectin.</text>
</comment>
<keyword evidence="10" id="KW-0732">Signal</keyword>
<dbReference type="UniPathway" id="UPA00545">
    <property type="reaction ID" value="UER00823"/>
</dbReference>
<feature type="compositionally biased region" description="Gly residues" evidence="11">
    <location>
        <begin position="40"/>
        <end position="58"/>
    </location>
</feature>
<evidence type="ECO:0000313" key="15">
    <source>
        <dbReference type="Proteomes" id="UP000008810"/>
    </source>
</evidence>
<dbReference type="EnsemblPlants" id="KQJ86311">
    <property type="protein sequence ID" value="KQJ86311"/>
    <property type="gene ID" value="BRADI_4g04620v3"/>
</dbReference>